<dbReference type="InterPro" id="IPR012938">
    <property type="entry name" value="Glc/Sorbosone_DH"/>
</dbReference>
<evidence type="ECO:0000259" key="1">
    <source>
        <dbReference type="Pfam" id="PF07995"/>
    </source>
</evidence>
<dbReference type="AlphaFoldDB" id="A0A3B0SH98"/>
<proteinExistence type="predicted"/>
<dbReference type="PANTHER" id="PTHR19328:SF75">
    <property type="entry name" value="ALDOSE SUGAR DEHYDROGENASE YLII"/>
    <property type="match status" value="1"/>
</dbReference>
<feature type="domain" description="Glucose/Sorbosone dehydrogenase" evidence="1">
    <location>
        <begin position="71"/>
        <end position="391"/>
    </location>
</feature>
<accession>A0A3B0SH98</accession>
<protein>
    <submittedName>
        <fullName evidence="2">PQQ-dependent oxidoreductase, gdhB family</fullName>
    </submittedName>
</protein>
<evidence type="ECO:0000313" key="2">
    <source>
        <dbReference type="EMBL" id="VAV94315.1"/>
    </source>
</evidence>
<dbReference type="EMBL" id="UOEH01000137">
    <property type="protein sequence ID" value="VAV94315.1"/>
    <property type="molecule type" value="Genomic_DNA"/>
</dbReference>
<dbReference type="Pfam" id="PF07995">
    <property type="entry name" value="GSDH"/>
    <property type="match status" value="1"/>
</dbReference>
<dbReference type="Gene3D" id="2.120.10.30">
    <property type="entry name" value="TolB, C-terminal domain"/>
    <property type="match status" value="1"/>
</dbReference>
<reference evidence="2" key="1">
    <citation type="submission" date="2018-06" db="EMBL/GenBank/DDBJ databases">
        <authorList>
            <person name="Zhirakovskaya E."/>
        </authorList>
    </citation>
    <scope>NUCLEOTIDE SEQUENCE</scope>
</reference>
<dbReference type="SUPFAM" id="SSF50952">
    <property type="entry name" value="Soluble quinoprotein glucose dehydrogenase"/>
    <property type="match status" value="1"/>
</dbReference>
<dbReference type="InterPro" id="IPR011041">
    <property type="entry name" value="Quinoprot_gluc/sorb_DH_b-prop"/>
</dbReference>
<organism evidence="2">
    <name type="scientific">hydrothermal vent metagenome</name>
    <dbReference type="NCBI Taxonomy" id="652676"/>
    <lineage>
        <taxon>unclassified sequences</taxon>
        <taxon>metagenomes</taxon>
        <taxon>ecological metagenomes</taxon>
    </lineage>
</organism>
<dbReference type="PANTHER" id="PTHR19328">
    <property type="entry name" value="HEDGEHOG-INTERACTING PROTEIN"/>
    <property type="match status" value="1"/>
</dbReference>
<dbReference type="PROSITE" id="PS51257">
    <property type="entry name" value="PROKAR_LIPOPROTEIN"/>
    <property type="match status" value="1"/>
</dbReference>
<name>A0A3B0SH98_9ZZZZ</name>
<dbReference type="InterPro" id="IPR011042">
    <property type="entry name" value="6-blade_b-propeller_TolB-like"/>
</dbReference>
<gene>
    <name evidence="2" type="ORF">MNBD_ALPHA05-106</name>
</gene>
<sequence>MTLTLRQTILAGCAALFIAGCSDNNDAVASAGAGLPPGGGGGDSALQKKLAPDAPEGQLALSVETLADGLVNPWSISFFPDGTILVTERPGRIRAVRNGVLEAEPIAGAPEVFAEGQAGLFDILPHPNYAQNNVIFLSYAYGSEDANYLRVARAIFDGEAISNLEVIYDAKPPKEAGYHFGGRLVWGPDDKLYFTVGEGSRYKEKAQDMTTSYGAVIRLNEDGSVPDDNPDFGPGSLPELYSKGHRNPQGLAYDGARDILWEHEHAAMGGDEINIIKPGANYGWPIATYGIDYNGARITPFTEYEGTEQPFKYWTPSIAPSGLAIYRGDLFGDWDGDLLIGALARTALHRVIMDGDKEAGEERYLIGERVRDVRVGPDGAIYVTTEDRGGAPVGKLLRLTPQ</sequence>